<dbReference type="EMBL" id="JANDBC010000002">
    <property type="protein sequence ID" value="MCP9292287.1"/>
    <property type="molecule type" value="Genomic_DNA"/>
</dbReference>
<dbReference type="InterPro" id="IPR015421">
    <property type="entry name" value="PyrdxlP-dep_Trfase_major"/>
</dbReference>
<dbReference type="Pfam" id="PF01041">
    <property type="entry name" value="DegT_DnrJ_EryC1"/>
    <property type="match status" value="2"/>
</dbReference>
<dbReference type="RefSeq" id="WP_255135168.1">
    <property type="nucleotide sequence ID" value="NZ_JANDBC010000002.1"/>
</dbReference>
<dbReference type="AlphaFoldDB" id="A0A9X2RGD3"/>
<sequence length="401" mass="45310">MKVDFSPPFIDSIVKKHVSDVLESGWITTGPKTKLLEESIAKKYDIPACLGVNSWTSGAILFMKWWGIEEGDEVIIPAYTYAATALAVIHAGGVPVMVDVKDDFTIDEKAVKEVISEKTKIIMPVDIAGITADYESLNRLVEEKDIIKKFRPRNKKQKDLGRILILSDAAHSLGAKFDNKYSGALCDITIFSLHAVKNVTSAEGGIIALNLPRPFENEQLYGELRRFSLNGQTKDAFTKSKGGNWKYDIVEPGMKCNMPDLNAALALGQFEQYDELLDKRKSIYSIYNTFFEAKEWASAPEYDSKIESSYHLYPVRLKVTETERDAIIDYAAKQEVSVNVHFQPLPLLTYFKDMKNIHSHENALKLYRQEISLPIYPQLSEEQALFVCKTIEEGYKTVVEK</sequence>
<evidence type="ECO:0000256" key="2">
    <source>
        <dbReference type="PIRSR" id="PIRSR000390-1"/>
    </source>
</evidence>
<keyword evidence="5" id="KW-0032">Aminotransferase</keyword>
<dbReference type="InterPro" id="IPR015424">
    <property type="entry name" value="PyrdxlP-dep_Trfase"/>
</dbReference>
<keyword evidence="3 4" id="KW-0663">Pyridoxal phosphate</keyword>
<comment type="similarity">
    <text evidence="1 4">Belongs to the DegT/DnrJ/EryC1 family.</text>
</comment>
<dbReference type="PIRSF" id="PIRSF000390">
    <property type="entry name" value="PLP_StrS"/>
    <property type="match status" value="1"/>
</dbReference>
<reference evidence="5" key="1">
    <citation type="submission" date="2022-06" db="EMBL/GenBank/DDBJ databases">
        <title>Gracilimonas sp. CAU 1638 isolated from sea sediment.</title>
        <authorList>
            <person name="Kim W."/>
        </authorList>
    </citation>
    <scope>NUCLEOTIDE SEQUENCE</scope>
    <source>
        <strain evidence="5">CAU 1638</strain>
    </source>
</reference>
<dbReference type="Gene3D" id="3.40.640.10">
    <property type="entry name" value="Type I PLP-dependent aspartate aminotransferase-like (Major domain)"/>
    <property type="match status" value="1"/>
</dbReference>
<dbReference type="GO" id="GO:0000271">
    <property type="term" value="P:polysaccharide biosynthetic process"/>
    <property type="evidence" value="ECO:0007669"/>
    <property type="project" value="TreeGrafter"/>
</dbReference>
<dbReference type="InterPro" id="IPR015422">
    <property type="entry name" value="PyrdxlP-dep_Trfase_small"/>
</dbReference>
<protein>
    <submittedName>
        <fullName evidence="5">DegT/DnrJ/EryC1/StrS family aminotransferase</fullName>
    </submittedName>
</protein>
<dbReference type="GO" id="GO:0030170">
    <property type="term" value="F:pyridoxal phosphate binding"/>
    <property type="evidence" value="ECO:0007669"/>
    <property type="project" value="TreeGrafter"/>
</dbReference>
<dbReference type="PANTHER" id="PTHR30244:SF34">
    <property type="entry name" value="DTDP-4-AMINO-4,6-DIDEOXYGALACTOSE TRANSAMINASE"/>
    <property type="match status" value="1"/>
</dbReference>
<evidence type="ECO:0000256" key="3">
    <source>
        <dbReference type="PIRSR" id="PIRSR000390-2"/>
    </source>
</evidence>
<dbReference type="PANTHER" id="PTHR30244">
    <property type="entry name" value="TRANSAMINASE"/>
    <property type="match status" value="1"/>
</dbReference>
<gene>
    <name evidence="5" type="ORF">NM125_11935</name>
</gene>
<evidence type="ECO:0000313" key="5">
    <source>
        <dbReference type="EMBL" id="MCP9292287.1"/>
    </source>
</evidence>
<organism evidence="5 6">
    <name type="scientific">Gracilimonas sediminicola</name>
    <dbReference type="NCBI Taxonomy" id="2952158"/>
    <lineage>
        <taxon>Bacteria</taxon>
        <taxon>Pseudomonadati</taxon>
        <taxon>Balneolota</taxon>
        <taxon>Balneolia</taxon>
        <taxon>Balneolales</taxon>
        <taxon>Balneolaceae</taxon>
        <taxon>Gracilimonas</taxon>
    </lineage>
</organism>
<feature type="modified residue" description="N6-(pyridoxal phosphate)lysine" evidence="3">
    <location>
        <position position="197"/>
    </location>
</feature>
<proteinExistence type="inferred from homology"/>
<accession>A0A9X2RGD3</accession>
<dbReference type="CDD" id="cd00616">
    <property type="entry name" value="AHBA_syn"/>
    <property type="match status" value="1"/>
</dbReference>
<comment type="caution">
    <text evidence="5">The sequence shown here is derived from an EMBL/GenBank/DDBJ whole genome shotgun (WGS) entry which is preliminary data.</text>
</comment>
<evidence type="ECO:0000256" key="1">
    <source>
        <dbReference type="ARBA" id="ARBA00037999"/>
    </source>
</evidence>
<keyword evidence="6" id="KW-1185">Reference proteome</keyword>
<dbReference type="Proteomes" id="UP001139125">
    <property type="component" value="Unassembled WGS sequence"/>
</dbReference>
<name>A0A9X2RGD3_9BACT</name>
<dbReference type="Gene3D" id="3.90.1150.10">
    <property type="entry name" value="Aspartate Aminotransferase, domain 1"/>
    <property type="match status" value="1"/>
</dbReference>
<dbReference type="GO" id="GO:0008483">
    <property type="term" value="F:transaminase activity"/>
    <property type="evidence" value="ECO:0007669"/>
    <property type="project" value="UniProtKB-KW"/>
</dbReference>
<dbReference type="SUPFAM" id="SSF53383">
    <property type="entry name" value="PLP-dependent transferases"/>
    <property type="match status" value="1"/>
</dbReference>
<dbReference type="InterPro" id="IPR000653">
    <property type="entry name" value="DegT/StrS_aminotransferase"/>
</dbReference>
<feature type="active site" description="Proton acceptor" evidence="2">
    <location>
        <position position="197"/>
    </location>
</feature>
<evidence type="ECO:0000256" key="4">
    <source>
        <dbReference type="RuleBase" id="RU004508"/>
    </source>
</evidence>
<keyword evidence="5" id="KW-0808">Transferase</keyword>
<evidence type="ECO:0000313" key="6">
    <source>
        <dbReference type="Proteomes" id="UP001139125"/>
    </source>
</evidence>